<dbReference type="STRING" id="270351.Maq22A_c19125"/>
<dbReference type="Proteomes" id="UP000061432">
    <property type="component" value="Chromosome"/>
</dbReference>
<evidence type="ECO:0000313" key="1">
    <source>
        <dbReference type="EMBL" id="BAQ46902.1"/>
    </source>
</evidence>
<dbReference type="PATRIC" id="fig|270351.10.peg.3695"/>
<dbReference type="Pfam" id="PF06718">
    <property type="entry name" value="DUF1203"/>
    <property type="match status" value="1"/>
</dbReference>
<reference evidence="2" key="2">
    <citation type="submission" date="2015-01" db="EMBL/GenBank/DDBJ databases">
        <title>Complete genome sequence of Methylobacterium aquaticum strain 22A.</title>
        <authorList>
            <person name="Tani A."/>
            <person name="Ogura Y."/>
            <person name="Hayashi T."/>
        </authorList>
    </citation>
    <scope>NUCLEOTIDE SEQUENCE [LARGE SCALE GENOMIC DNA]</scope>
    <source>
        <strain evidence="2">MA-22A</strain>
    </source>
</reference>
<dbReference type="KEGG" id="maqu:Maq22A_c19125"/>
<sequence>MTLIPMTPIATTLVPVTPIAVNPGSMLPFRCEAIPTETADRFRRTGRDDRGNAVRRIVATPDGGFPCRHCLRPAGPGETVLLGSYDLPRPLGIYWTPSPIFLHAADCPRAEAVNEVAPIVRANPLVSIRAYDAADLCLYDLGHVCSGAEVDAPLDRALADPRTAFVNIHTARPGCLLTRVVRWIGC</sequence>
<reference evidence="1 2" key="1">
    <citation type="journal article" date="2015" name="Genome Announc.">
        <title>Complete Genome Sequence of Methylobacterium aquaticum Strain 22A, Isolated from Racomitrium japonicum Moss.</title>
        <authorList>
            <person name="Tani A."/>
            <person name="Ogura Y."/>
            <person name="Hayashi T."/>
            <person name="Kimbara K."/>
        </authorList>
    </citation>
    <scope>NUCLEOTIDE SEQUENCE [LARGE SCALE GENOMIC DNA]</scope>
    <source>
        <strain evidence="1 2">MA-22A</strain>
    </source>
</reference>
<gene>
    <name evidence="1" type="ORF">Maq22A_c19125</name>
</gene>
<protein>
    <recommendedName>
        <fullName evidence="3">DUF1203 domain-containing protein</fullName>
    </recommendedName>
</protein>
<organism evidence="1 2">
    <name type="scientific">Methylobacterium aquaticum</name>
    <dbReference type="NCBI Taxonomy" id="270351"/>
    <lineage>
        <taxon>Bacteria</taxon>
        <taxon>Pseudomonadati</taxon>
        <taxon>Pseudomonadota</taxon>
        <taxon>Alphaproteobacteria</taxon>
        <taxon>Hyphomicrobiales</taxon>
        <taxon>Methylobacteriaceae</taxon>
        <taxon>Methylobacterium</taxon>
    </lineage>
</organism>
<dbReference type="AlphaFoldDB" id="A0A0C6FIM6"/>
<proteinExistence type="predicted"/>
<dbReference type="PIRSF" id="PIRSF034110">
    <property type="entry name" value="DUF1203"/>
    <property type="match status" value="1"/>
</dbReference>
<accession>A0A0C6FIM6</accession>
<dbReference type="InterPro" id="IPR009593">
    <property type="entry name" value="DUF1203"/>
</dbReference>
<name>A0A0C6FIM6_9HYPH</name>
<evidence type="ECO:0008006" key="3">
    <source>
        <dbReference type="Google" id="ProtNLM"/>
    </source>
</evidence>
<dbReference type="RefSeq" id="WP_244533327.1">
    <property type="nucleotide sequence ID" value="NZ_AP014704.1"/>
</dbReference>
<dbReference type="EMBL" id="AP014704">
    <property type="protein sequence ID" value="BAQ46902.1"/>
    <property type="molecule type" value="Genomic_DNA"/>
</dbReference>
<evidence type="ECO:0000313" key="2">
    <source>
        <dbReference type="Proteomes" id="UP000061432"/>
    </source>
</evidence>